<keyword evidence="2" id="KW-1185">Reference proteome</keyword>
<dbReference type="OrthoDB" id="10484863at2759"/>
<dbReference type="AlphaFoldDB" id="A0A3M7QCI7"/>
<sequence length="181" mass="21383">MSSYQAEEKNQRQLLEILIDSQYDLIQEQLNVLKNRMNASVKMSNRSAKILSTAEDEYGKQISFIRTNLFDQPKDFDILTKEHQEFLNAHDINEDYLKKFLRDIKNRLILKDKEIAKENEKMMENRQFMFYNSESRAKRFSRSSRSSFAFGSSFSNGINSQKEKKDLIDIALEFFSTNYGN</sequence>
<organism evidence="1 2">
    <name type="scientific">Brachionus plicatilis</name>
    <name type="common">Marine rotifer</name>
    <name type="synonym">Brachionus muelleri</name>
    <dbReference type="NCBI Taxonomy" id="10195"/>
    <lineage>
        <taxon>Eukaryota</taxon>
        <taxon>Metazoa</taxon>
        <taxon>Spiralia</taxon>
        <taxon>Gnathifera</taxon>
        <taxon>Rotifera</taxon>
        <taxon>Eurotatoria</taxon>
        <taxon>Monogononta</taxon>
        <taxon>Pseudotrocha</taxon>
        <taxon>Ploima</taxon>
        <taxon>Brachionidae</taxon>
        <taxon>Brachionus</taxon>
    </lineage>
</organism>
<accession>A0A3M7QCI7</accession>
<proteinExistence type="predicted"/>
<evidence type="ECO:0000313" key="2">
    <source>
        <dbReference type="Proteomes" id="UP000276133"/>
    </source>
</evidence>
<dbReference type="EMBL" id="REGN01006666">
    <property type="protein sequence ID" value="RNA08665.1"/>
    <property type="molecule type" value="Genomic_DNA"/>
</dbReference>
<dbReference type="Proteomes" id="UP000276133">
    <property type="component" value="Unassembled WGS sequence"/>
</dbReference>
<protein>
    <submittedName>
        <fullName evidence="1">Uncharacterized protein</fullName>
    </submittedName>
</protein>
<name>A0A3M7QCI7_BRAPC</name>
<evidence type="ECO:0000313" key="1">
    <source>
        <dbReference type="EMBL" id="RNA08665.1"/>
    </source>
</evidence>
<gene>
    <name evidence="1" type="ORF">BpHYR1_021391</name>
</gene>
<reference evidence="1 2" key="1">
    <citation type="journal article" date="2018" name="Sci. Rep.">
        <title>Genomic signatures of local adaptation to the degree of environmental predictability in rotifers.</title>
        <authorList>
            <person name="Franch-Gras L."/>
            <person name="Hahn C."/>
            <person name="Garcia-Roger E.M."/>
            <person name="Carmona M.J."/>
            <person name="Serra M."/>
            <person name="Gomez A."/>
        </authorList>
    </citation>
    <scope>NUCLEOTIDE SEQUENCE [LARGE SCALE GENOMIC DNA]</scope>
    <source>
        <strain evidence="1">HYR1</strain>
    </source>
</reference>
<comment type="caution">
    <text evidence="1">The sequence shown here is derived from an EMBL/GenBank/DDBJ whole genome shotgun (WGS) entry which is preliminary data.</text>
</comment>